<dbReference type="Gene3D" id="3.90.190.20">
    <property type="entry name" value="Mur ligase, C-terminal domain"/>
    <property type="match status" value="1"/>
</dbReference>
<keyword evidence="3" id="KW-0963">Cytoplasm</keyword>
<dbReference type="InterPro" id="IPR036565">
    <property type="entry name" value="Mur-like_cat_sf"/>
</dbReference>
<evidence type="ECO:0000259" key="9">
    <source>
        <dbReference type="Pfam" id="PF08245"/>
    </source>
</evidence>
<feature type="domain" description="Mur ligase central" evidence="9">
    <location>
        <begin position="153"/>
        <end position="329"/>
    </location>
</feature>
<evidence type="ECO:0000256" key="7">
    <source>
        <dbReference type="RuleBase" id="RU003664"/>
    </source>
</evidence>
<keyword evidence="7" id="KW-0133">Cell shape</keyword>
<protein>
    <recommendedName>
        <fullName evidence="7">UDP-N-acetylmuramoylalanine--D-glutamate ligase</fullName>
        <ecNumber evidence="7">6.3.2.9</ecNumber>
    </recommendedName>
</protein>
<reference evidence="10 11" key="1">
    <citation type="journal article" date="2019" name="Nat. Microbiol.">
        <title>Mediterranean grassland soil C-N compound turnover is dependent on rainfall and depth, and is mediated by genomically divergent microorganisms.</title>
        <authorList>
            <person name="Diamond S."/>
            <person name="Andeer P.F."/>
            <person name="Li Z."/>
            <person name="Crits-Christoph A."/>
            <person name="Burstein D."/>
            <person name="Anantharaman K."/>
            <person name="Lane K.R."/>
            <person name="Thomas B.C."/>
            <person name="Pan C."/>
            <person name="Northen T.R."/>
            <person name="Banfield J.F."/>
        </authorList>
    </citation>
    <scope>NUCLEOTIDE SEQUENCE [LARGE SCALE GENOMIC DNA]</scope>
    <source>
        <strain evidence="10">WS_2</strain>
    </source>
</reference>
<keyword evidence="4 10" id="KW-0436">Ligase</keyword>
<dbReference type="InterPro" id="IPR004101">
    <property type="entry name" value="Mur_ligase_C"/>
</dbReference>
<keyword evidence="7" id="KW-0131">Cell cycle</keyword>
<evidence type="ECO:0000256" key="4">
    <source>
        <dbReference type="ARBA" id="ARBA00022598"/>
    </source>
</evidence>
<keyword evidence="7" id="KW-0573">Peptidoglycan synthesis</keyword>
<dbReference type="InterPro" id="IPR005762">
    <property type="entry name" value="MurD"/>
</dbReference>
<dbReference type="GO" id="GO:0008764">
    <property type="term" value="F:UDP-N-acetylmuramoylalanine-D-glutamate ligase activity"/>
    <property type="evidence" value="ECO:0007669"/>
    <property type="project" value="UniProtKB-EC"/>
</dbReference>
<keyword evidence="5" id="KW-0547">Nucleotide-binding</keyword>
<dbReference type="Gene3D" id="3.40.50.720">
    <property type="entry name" value="NAD(P)-binding Rossmann-like Domain"/>
    <property type="match status" value="1"/>
</dbReference>
<dbReference type="InterPro" id="IPR036615">
    <property type="entry name" value="Mur_ligase_C_dom_sf"/>
</dbReference>
<sequence>PFRACGLGRIARRAALLHRGRAARPALALDVQAPVTIDARHPLPGTRPLVVGAARSGLAAAALLRRHGLAVRVCDARGATALPDAARRLTALGAEAMLGRDDAGLLEGRDFVVWSPGIPVKHPLAVAARANGIPLLSELEIGYLAAHAPLVCVTGTNGKSTTTHLTGALLSAAGREVEVCGNIGRAICEVAEQVSPRGLLVAEVSSFQLETVERLKPFVATWLNLTPDHLDRHDDLESYAALKQRLFVRQDGEDYSVWNADDPAVASRRTGAATPLAFSIAGPVDHGAFRARGQLALAWRGGTEPLLPVSELALRGAHNHANVCAALATVLPLEIAPDTLRAVLRAYRGLEHRLEPAGIVDGVEFVNDSKATNLDSLAVALESFEQPVVLIAGGRDKGQDFVAVREAARRKVRHAVLIGEGAAKIASAWRGLPMTAAATLSEAVRTAFEIARRPVEGGAPAARPVVLLSPGCASFDMFRDYEDRGRRFKDEVARLKLTEAAT</sequence>
<dbReference type="Pfam" id="PF21799">
    <property type="entry name" value="MurD-like_N"/>
    <property type="match status" value="1"/>
</dbReference>
<dbReference type="Proteomes" id="UP000317716">
    <property type="component" value="Unassembled WGS sequence"/>
</dbReference>
<evidence type="ECO:0000256" key="6">
    <source>
        <dbReference type="ARBA" id="ARBA00022840"/>
    </source>
</evidence>
<keyword evidence="7" id="KW-0132">Cell division</keyword>
<keyword evidence="6" id="KW-0067">ATP-binding</keyword>
<dbReference type="GO" id="GO:0008360">
    <property type="term" value="P:regulation of cell shape"/>
    <property type="evidence" value="ECO:0007669"/>
    <property type="project" value="UniProtKB-KW"/>
</dbReference>
<evidence type="ECO:0000313" key="11">
    <source>
        <dbReference type="Proteomes" id="UP000317716"/>
    </source>
</evidence>
<evidence type="ECO:0000256" key="3">
    <source>
        <dbReference type="ARBA" id="ARBA00022490"/>
    </source>
</evidence>
<comment type="function">
    <text evidence="7">Cell wall formation. Catalyzes the addition of glutamate to the nucleotide precursor UDP-N-acetylmuramoyl-L-alanine (UMA).</text>
</comment>
<name>A0A538ST60_UNCEI</name>
<dbReference type="GO" id="GO:0071555">
    <property type="term" value="P:cell wall organization"/>
    <property type="evidence" value="ECO:0007669"/>
    <property type="project" value="UniProtKB-KW"/>
</dbReference>
<dbReference type="Gene3D" id="3.40.1190.10">
    <property type="entry name" value="Mur-like, catalytic domain"/>
    <property type="match status" value="1"/>
</dbReference>
<feature type="non-terminal residue" evidence="10">
    <location>
        <position position="1"/>
    </location>
</feature>
<comment type="caution">
    <text evidence="10">The sequence shown here is derived from an EMBL/GenBank/DDBJ whole genome shotgun (WGS) entry which is preliminary data.</text>
</comment>
<feature type="domain" description="Mur ligase C-terminal" evidence="8">
    <location>
        <begin position="352"/>
        <end position="452"/>
    </location>
</feature>
<proteinExistence type="inferred from homology"/>
<dbReference type="PANTHER" id="PTHR43692">
    <property type="entry name" value="UDP-N-ACETYLMURAMOYLALANINE--D-GLUTAMATE LIGASE"/>
    <property type="match status" value="1"/>
</dbReference>
<comment type="catalytic activity">
    <reaction evidence="7">
        <text>UDP-N-acetyl-alpha-D-muramoyl-L-alanine + D-glutamate + ATP = UDP-N-acetyl-alpha-D-muramoyl-L-alanyl-D-glutamate + ADP + phosphate + H(+)</text>
        <dbReference type="Rhea" id="RHEA:16429"/>
        <dbReference type="ChEBI" id="CHEBI:15378"/>
        <dbReference type="ChEBI" id="CHEBI:29986"/>
        <dbReference type="ChEBI" id="CHEBI:30616"/>
        <dbReference type="ChEBI" id="CHEBI:43474"/>
        <dbReference type="ChEBI" id="CHEBI:83898"/>
        <dbReference type="ChEBI" id="CHEBI:83900"/>
        <dbReference type="ChEBI" id="CHEBI:456216"/>
        <dbReference type="EC" id="6.3.2.9"/>
    </reaction>
</comment>
<dbReference type="EMBL" id="VBOS01000261">
    <property type="protein sequence ID" value="TMQ54566.1"/>
    <property type="molecule type" value="Genomic_DNA"/>
</dbReference>
<keyword evidence="7" id="KW-0961">Cell wall biogenesis/degradation</keyword>
<dbReference type="InterPro" id="IPR013221">
    <property type="entry name" value="Mur_ligase_cen"/>
</dbReference>
<dbReference type="PANTHER" id="PTHR43692:SF1">
    <property type="entry name" value="UDP-N-ACETYLMURAMOYLALANINE--D-GLUTAMATE LIGASE"/>
    <property type="match status" value="1"/>
</dbReference>
<dbReference type="GO" id="GO:0009252">
    <property type="term" value="P:peptidoglycan biosynthetic process"/>
    <property type="evidence" value="ECO:0007669"/>
    <property type="project" value="UniProtKB-UniPathway"/>
</dbReference>
<dbReference type="GO" id="GO:0051301">
    <property type="term" value="P:cell division"/>
    <property type="evidence" value="ECO:0007669"/>
    <property type="project" value="UniProtKB-KW"/>
</dbReference>
<dbReference type="AlphaFoldDB" id="A0A538ST60"/>
<evidence type="ECO:0000256" key="5">
    <source>
        <dbReference type="ARBA" id="ARBA00022741"/>
    </source>
</evidence>
<accession>A0A538ST60</accession>
<comment type="pathway">
    <text evidence="2 7">Cell wall biogenesis; peptidoglycan biosynthesis.</text>
</comment>
<gene>
    <name evidence="10" type="primary">murD</name>
    <name evidence="10" type="ORF">E6K72_07605</name>
</gene>
<dbReference type="NCBIfam" id="TIGR01087">
    <property type="entry name" value="murD"/>
    <property type="match status" value="1"/>
</dbReference>
<evidence type="ECO:0000313" key="10">
    <source>
        <dbReference type="EMBL" id="TMQ54566.1"/>
    </source>
</evidence>
<dbReference type="Pfam" id="PF02875">
    <property type="entry name" value="Mur_ligase_C"/>
    <property type="match status" value="1"/>
</dbReference>
<dbReference type="SUPFAM" id="SSF53623">
    <property type="entry name" value="MurD-like peptide ligases, catalytic domain"/>
    <property type="match status" value="1"/>
</dbReference>
<evidence type="ECO:0000256" key="2">
    <source>
        <dbReference type="ARBA" id="ARBA00004752"/>
    </source>
</evidence>
<comment type="subcellular location">
    <subcellularLocation>
        <location evidence="1 7">Cytoplasm</location>
    </subcellularLocation>
</comment>
<dbReference type="Pfam" id="PF08245">
    <property type="entry name" value="Mur_ligase_M"/>
    <property type="match status" value="1"/>
</dbReference>
<evidence type="ECO:0000256" key="1">
    <source>
        <dbReference type="ARBA" id="ARBA00004496"/>
    </source>
</evidence>
<dbReference type="UniPathway" id="UPA00219"/>
<dbReference type="SUPFAM" id="SSF51984">
    <property type="entry name" value="MurCD N-terminal domain"/>
    <property type="match status" value="1"/>
</dbReference>
<dbReference type="SUPFAM" id="SSF53244">
    <property type="entry name" value="MurD-like peptide ligases, peptide-binding domain"/>
    <property type="match status" value="1"/>
</dbReference>
<dbReference type="EC" id="6.3.2.9" evidence="7"/>
<dbReference type="HAMAP" id="MF_00639">
    <property type="entry name" value="MurD"/>
    <property type="match status" value="1"/>
</dbReference>
<dbReference type="GO" id="GO:0005524">
    <property type="term" value="F:ATP binding"/>
    <property type="evidence" value="ECO:0007669"/>
    <property type="project" value="UniProtKB-KW"/>
</dbReference>
<dbReference type="GO" id="GO:0005737">
    <property type="term" value="C:cytoplasm"/>
    <property type="evidence" value="ECO:0007669"/>
    <property type="project" value="UniProtKB-SubCell"/>
</dbReference>
<evidence type="ECO:0000259" key="8">
    <source>
        <dbReference type="Pfam" id="PF02875"/>
    </source>
</evidence>
<organism evidence="10 11">
    <name type="scientific">Eiseniibacteriota bacterium</name>
    <dbReference type="NCBI Taxonomy" id="2212470"/>
    <lineage>
        <taxon>Bacteria</taxon>
        <taxon>Candidatus Eiseniibacteriota</taxon>
    </lineage>
</organism>